<evidence type="ECO:0000256" key="4">
    <source>
        <dbReference type="ARBA" id="ARBA00023136"/>
    </source>
</evidence>
<dbReference type="HOGENOM" id="CLU_193827_4_2_5"/>
<evidence type="ECO:0000256" key="7">
    <source>
        <dbReference type="SAM" id="SignalP"/>
    </source>
</evidence>
<feature type="chain" id="PRO_5004785154" description="Entericidin EcnAB" evidence="7">
    <location>
        <begin position="20"/>
        <end position="42"/>
    </location>
</feature>
<dbReference type="AlphaFoldDB" id="W0A7Z9"/>
<keyword evidence="9" id="KW-1185">Reference proteome</keyword>
<comment type="similarity">
    <text evidence="1">Belongs to the EcnA/EcnB lipoprotein family.</text>
</comment>
<dbReference type="PATRIC" id="fig|1123269.5.peg.20"/>
<keyword evidence="4" id="KW-0472">Membrane</keyword>
<dbReference type="KEGG" id="ssan:NX02_00105"/>
<evidence type="ECO:0008006" key="10">
    <source>
        <dbReference type="Google" id="ProtNLM"/>
    </source>
</evidence>
<dbReference type="OrthoDB" id="7363288at2"/>
<dbReference type="Pfam" id="PF08085">
    <property type="entry name" value="Entericidin"/>
    <property type="match status" value="1"/>
</dbReference>
<evidence type="ECO:0000256" key="6">
    <source>
        <dbReference type="ARBA" id="ARBA00023288"/>
    </source>
</evidence>
<dbReference type="Proteomes" id="UP000018851">
    <property type="component" value="Chromosome"/>
</dbReference>
<keyword evidence="3 7" id="KW-0732">Signal</keyword>
<gene>
    <name evidence="8" type="ORF">NX02_00105</name>
</gene>
<evidence type="ECO:0000313" key="8">
    <source>
        <dbReference type="EMBL" id="AHE51790.1"/>
    </source>
</evidence>
<dbReference type="EMBL" id="CP006644">
    <property type="protein sequence ID" value="AHE51790.1"/>
    <property type="molecule type" value="Genomic_DNA"/>
</dbReference>
<dbReference type="GO" id="GO:0009636">
    <property type="term" value="P:response to toxic substance"/>
    <property type="evidence" value="ECO:0007669"/>
    <property type="project" value="InterPro"/>
</dbReference>
<evidence type="ECO:0000256" key="2">
    <source>
        <dbReference type="ARBA" id="ARBA00022475"/>
    </source>
</evidence>
<organism evidence="8 9">
    <name type="scientific">Sphingomonas sanxanigenens DSM 19645 = NX02</name>
    <dbReference type="NCBI Taxonomy" id="1123269"/>
    <lineage>
        <taxon>Bacteria</taxon>
        <taxon>Pseudomonadati</taxon>
        <taxon>Pseudomonadota</taxon>
        <taxon>Alphaproteobacteria</taxon>
        <taxon>Sphingomonadales</taxon>
        <taxon>Sphingomonadaceae</taxon>
        <taxon>Sphingomonas</taxon>
    </lineage>
</organism>
<protein>
    <recommendedName>
        <fullName evidence="10">Entericidin EcnAB</fullName>
    </recommendedName>
</protein>
<keyword evidence="2" id="KW-1003">Cell membrane</keyword>
<dbReference type="PROSITE" id="PS51257">
    <property type="entry name" value="PROKAR_LIPOPROTEIN"/>
    <property type="match status" value="1"/>
</dbReference>
<dbReference type="GO" id="GO:0016020">
    <property type="term" value="C:membrane"/>
    <property type="evidence" value="ECO:0007669"/>
    <property type="project" value="InterPro"/>
</dbReference>
<reference evidence="8 9" key="1">
    <citation type="submission" date="2013-07" db="EMBL/GenBank/DDBJ databases">
        <title>Completed genome of Sphingomonas sanxanigenens NX02.</title>
        <authorList>
            <person name="Ma T."/>
            <person name="Huang H."/>
            <person name="Wu M."/>
            <person name="Li X."/>
            <person name="Li G."/>
        </authorList>
    </citation>
    <scope>NUCLEOTIDE SEQUENCE [LARGE SCALE GENOMIC DNA]</scope>
    <source>
        <strain evidence="8 9">NX02</strain>
    </source>
</reference>
<feature type="signal peptide" evidence="7">
    <location>
        <begin position="1"/>
        <end position="19"/>
    </location>
</feature>
<dbReference type="eggNOG" id="COG5510">
    <property type="taxonomic scope" value="Bacteria"/>
</dbReference>
<name>W0A7Z9_9SPHN</name>
<keyword evidence="5" id="KW-0564">Palmitate</keyword>
<evidence type="ECO:0000256" key="5">
    <source>
        <dbReference type="ARBA" id="ARBA00023139"/>
    </source>
</evidence>
<proteinExistence type="inferred from homology"/>
<sequence>MVRKYLGIVMVAGALLVSACNTVEGAGRDVQSAGQAVEDAAD</sequence>
<dbReference type="STRING" id="1123269.NX02_00105"/>
<evidence type="ECO:0000256" key="3">
    <source>
        <dbReference type="ARBA" id="ARBA00022729"/>
    </source>
</evidence>
<dbReference type="InterPro" id="IPR012556">
    <property type="entry name" value="Entericidin"/>
</dbReference>
<evidence type="ECO:0000256" key="1">
    <source>
        <dbReference type="ARBA" id="ARBA00010296"/>
    </source>
</evidence>
<keyword evidence="6" id="KW-0449">Lipoprotein</keyword>
<accession>W0A7Z9</accession>
<evidence type="ECO:0000313" key="9">
    <source>
        <dbReference type="Proteomes" id="UP000018851"/>
    </source>
</evidence>